<dbReference type="GO" id="GO:0003910">
    <property type="term" value="F:DNA ligase (ATP) activity"/>
    <property type="evidence" value="ECO:0007669"/>
    <property type="project" value="UniProtKB-EC"/>
</dbReference>
<evidence type="ECO:0000313" key="7">
    <source>
        <dbReference type="EMBL" id="ATC64134.1"/>
    </source>
</evidence>
<keyword evidence="8" id="KW-1185">Reference proteome</keyword>
<dbReference type="NCBIfam" id="TIGR02779">
    <property type="entry name" value="NHEJ_ligase_lig"/>
    <property type="match status" value="1"/>
</dbReference>
<dbReference type="InterPro" id="IPR012309">
    <property type="entry name" value="DNA_ligase_ATP-dep_C"/>
</dbReference>
<dbReference type="NCBIfam" id="TIGR02777">
    <property type="entry name" value="LigD_PE_dom"/>
    <property type="match status" value="1"/>
</dbReference>
<evidence type="ECO:0000256" key="4">
    <source>
        <dbReference type="ARBA" id="ARBA00034003"/>
    </source>
</evidence>
<dbReference type="EC" id="6.5.1.1" evidence="2"/>
<dbReference type="InterPro" id="IPR016059">
    <property type="entry name" value="DNA_ligase_ATP-dep_CS"/>
</dbReference>
<dbReference type="GO" id="GO:0006310">
    <property type="term" value="P:DNA recombination"/>
    <property type="evidence" value="ECO:0007669"/>
    <property type="project" value="InterPro"/>
</dbReference>
<dbReference type="OrthoDB" id="9802472at2"/>
<organism evidence="7 8">
    <name type="scientific">Nibricoccus aquaticus</name>
    <dbReference type="NCBI Taxonomy" id="2576891"/>
    <lineage>
        <taxon>Bacteria</taxon>
        <taxon>Pseudomonadati</taxon>
        <taxon>Verrucomicrobiota</taxon>
        <taxon>Opitutia</taxon>
        <taxon>Opitutales</taxon>
        <taxon>Opitutaceae</taxon>
        <taxon>Nibricoccus</taxon>
    </lineage>
</organism>
<dbReference type="EMBL" id="CP023344">
    <property type="protein sequence ID" value="ATC64134.1"/>
    <property type="molecule type" value="Genomic_DNA"/>
</dbReference>
<dbReference type="AlphaFoldDB" id="A0A290Q6K7"/>
<feature type="compositionally biased region" description="Basic and acidic residues" evidence="5">
    <location>
        <begin position="14"/>
        <end position="24"/>
    </location>
</feature>
<sequence>MSLQEYRRKRNFKKTAEPAPKVDRQNRRRFVIQKHDATRLHYDFRLELGGTLKSWAVPKGLPLAHGDKRLAVHVEDHPVSYIAFEGTIPKGQYGGGTVMLWDEGIFETDDPHPLKTLEKGKLHFTLKGKKLKGAWYLVRLRDSDEWLIIRGGDDHKPISKKLDDTSVRSKKSMAQLAKSDRVWESKPINDSSLKTRLQKLAAKPEARKTEPTKPKRKSGPAPKFIAPMQALLVDEPERSGEWLYEIKFDGFRALAFKHGDSVHLLSRNEKDFAEKFPEIADAMAELAIDDAILDGEIVALNKKGLSSFQLLQGLEDGERPPLYFYVFDLLQLDGQSLLNQPLTERKAALEKLLRKPPAAIRYSASLTGKLPALMKRVQHLGLEGLIGKRPGSLYEPGKRSGAWIKLKISHEQEFVIGGYTPPAGSRKHLGALIVGVYENKKLICTGKVGTGFNHALLKSLHTRFAKIARKECPFDNLPDKRERRFGQAITASVMKKCHWVKPELVAQLRFTEWTNDGRLRHPVFLGLREDKKATDVVREKPART</sequence>
<dbReference type="Gene3D" id="3.30.1490.70">
    <property type="match status" value="1"/>
</dbReference>
<evidence type="ECO:0000256" key="1">
    <source>
        <dbReference type="ARBA" id="ARBA00007572"/>
    </source>
</evidence>
<protein>
    <recommendedName>
        <fullName evidence="2">DNA ligase (ATP)</fullName>
        <ecNumber evidence="2">6.5.1.1</ecNumber>
    </recommendedName>
</protein>
<dbReference type="InterPro" id="IPR012340">
    <property type="entry name" value="NA-bd_OB-fold"/>
</dbReference>
<dbReference type="KEGG" id="vbh:CMV30_09300"/>
<dbReference type="GO" id="GO:0005524">
    <property type="term" value="F:ATP binding"/>
    <property type="evidence" value="ECO:0007669"/>
    <property type="project" value="InterPro"/>
</dbReference>
<evidence type="ECO:0000259" key="6">
    <source>
        <dbReference type="PROSITE" id="PS50160"/>
    </source>
</evidence>
<keyword evidence="3 7" id="KW-0436">Ligase</keyword>
<dbReference type="PANTHER" id="PTHR45674:SF4">
    <property type="entry name" value="DNA LIGASE 1"/>
    <property type="match status" value="1"/>
</dbReference>
<dbReference type="Gene3D" id="2.40.50.140">
    <property type="entry name" value="Nucleic acid-binding proteins"/>
    <property type="match status" value="1"/>
</dbReference>
<comment type="similarity">
    <text evidence="1">Belongs to the ATP-dependent DNA ligase family.</text>
</comment>
<dbReference type="Pfam" id="PF13298">
    <property type="entry name" value="LigD_N"/>
    <property type="match status" value="1"/>
</dbReference>
<feature type="compositionally biased region" description="Basic and acidic residues" evidence="5">
    <location>
        <begin position="202"/>
        <end position="213"/>
    </location>
</feature>
<dbReference type="Pfam" id="PF04679">
    <property type="entry name" value="DNA_ligase_A_C"/>
    <property type="match status" value="1"/>
</dbReference>
<reference evidence="7 8" key="1">
    <citation type="submission" date="2017-09" db="EMBL/GenBank/DDBJ databases">
        <title>Complete genome sequence of Verrucomicrobial strain HZ-65, isolated from freshwater.</title>
        <authorList>
            <person name="Choi A."/>
        </authorList>
    </citation>
    <scope>NUCLEOTIDE SEQUENCE [LARGE SCALE GENOMIC DNA]</scope>
    <source>
        <strain evidence="7 8">HZ-65</strain>
    </source>
</reference>
<proteinExistence type="inferred from homology"/>
<feature type="region of interest" description="Disordered" evidence="5">
    <location>
        <begin position="1"/>
        <end position="24"/>
    </location>
</feature>
<dbReference type="SUPFAM" id="SSF56091">
    <property type="entry name" value="DNA ligase/mRNA capping enzyme, catalytic domain"/>
    <property type="match status" value="1"/>
</dbReference>
<dbReference type="InterPro" id="IPR014146">
    <property type="entry name" value="LigD_ligase_dom"/>
</dbReference>
<accession>A0A290Q6K7</accession>
<dbReference type="PROSITE" id="PS50160">
    <property type="entry name" value="DNA_LIGASE_A3"/>
    <property type="match status" value="1"/>
</dbReference>
<dbReference type="InterPro" id="IPR050191">
    <property type="entry name" value="ATP-dep_DNA_ligase"/>
</dbReference>
<gene>
    <name evidence="7" type="ORF">CMV30_09300</name>
</gene>
<dbReference type="SUPFAM" id="SSF50249">
    <property type="entry name" value="Nucleic acid-binding proteins"/>
    <property type="match status" value="1"/>
</dbReference>
<dbReference type="Proteomes" id="UP000217265">
    <property type="component" value="Chromosome"/>
</dbReference>
<dbReference type="Pfam" id="PF01068">
    <property type="entry name" value="DNA_ligase_A_M"/>
    <property type="match status" value="1"/>
</dbReference>
<feature type="region of interest" description="Disordered" evidence="5">
    <location>
        <begin position="199"/>
        <end position="222"/>
    </location>
</feature>
<comment type="catalytic activity">
    <reaction evidence="4">
        <text>ATP + (deoxyribonucleotide)n-3'-hydroxyl + 5'-phospho-(deoxyribonucleotide)m = (deoxyribonucleotide)n+m + AMP + diphosphate.</text>
        <dbReference type="EC" id="6.5.1.1"/>
    </reaction>
</comment>
<name>A0A290Q6K7_9BACT</name>
<evidence type="ECO:0000256" key="5">
    <source>
        <dbReference type="SAM" id="MobiDB-lite"/>
    </source>
</evidence>
<evidence type="ECO:0000256" key="2">
    <source>
        <dbReference type="ARBA" id="ARBA00012727"/>
    </source>
</evidence>
<dbReference type="PROSITE" id="PS00697">
    <property type="entry name" value="DNA_LIGASE_A1"/>
    <property type="match status" value="1"/>
</dbReference>
<feature type="domain" description="ATP-dependent DNA ligase family profile" evidence="6">
    <location>
        <begin position="315"/>
        <end position="461"/>
    </location>
</feature>
<dbReference type="RefSeq" id="WP_096055766.1">
    <property type="nucleotide sequence ID" value="NZ_CP023344.1"/>
</dbReference>
<dbReference type="InterPro" id="IPR012310">
    <property type="entry name" value="DNA_ligase_ATP-dep_cent"/>
</dbReference>
<dbReference type="GO" id="GO:0006281">
    <property type="term" value="P:DNA repair"/>
    <property type="evidence" value="ECO:0007669"/>
    <property type="project" value="InterPro"/>
</dbReference>
<dbReference type="Gene3D" id="3.30.470.30">
    <property type="entry name" value="DNA ligase/mRNA capping enzyme"/>
    <property type="match status" value="1"/>
</dbReference>
<dbReference type="PANTHER" id="PTHR45674">
    <property type="entry name" value="DNA LIGASE 1/3 FAMILY MEMBER"/>
    <property type="match status" value="1"/>
</dbReference>
<dbReference type="InterPro" id="IPR014144">
    <property type="entry name" value="LigD_PE_domain"/>
</dbReference>
<dbReference type="CDD" id="cd07906">
    <property type="entry name" value="Adenylation_DNA_ligase_LigD_LigC"/>
    <property type="match status" value="1"/>
</dbReference>
<evidence type="ECO:0000313" key="8">
    <source>
        <dbReference type="Proteomes" id="UP000217265"/>
    </source>
</evidence>
<dbReference type="CDD" id="cd07971">
    <property type="entry name" value="OBF_DNA_ligase_LigD"/>
    <property type="match status" value="1"/>
</dbReference>
<evidence type="ECO:0000256" key="3">
    <source>
        <dbReference type="ARBA" id="ARBA00022598"/>
    </source>
</evidence>